<dbReference type="OrthoDB" id="4802432at2759"/>
<feature type="domain" description="DUF6546" evidence="1">
    <location>
        <begin position="331"/>
        <end position="541"/>
    </location>
</feature>
<organism evidence="2 3">
    <name type="scientific">Hypocrea atroviridis (strain ATCC 20476 / IMI 206040)</name>
    <name type="common">Trichoderma atroviride</name>
    <dbReference type="NCBI Taxonomy" id="452589"/>
    <lineage>
        <taxon>Eukaryota</taxon>
        <taxon>Fungi</taxon>
        <taxon>Dikarya</taxon>
        <taxon>Ascomycota</taxon>
        <taxon>Pezizomycotina</taxon>
        <taxon>Sordariomycetes</taxon>
        <taxon>Hypocreomycetidae</taxon>
        <taxon>Hypocreales</taxon>
        <taxon>Hypocreaceae</taxon>
        <taxon>Trichoderma</taxon>
    </lineage>
</organism>
<accession>G9NLL7</accession>
<sequence length="582" mass="66713">MSLVAMDVESDAFEVEPPSTITRTTSWASMPAEVRQLILGFVCLPKPWEQCNGLGFPKVARFASVCLEWQAFFEARLFRRLVLNPDSVDAFDAIVRRDGVRLRYIQKLWLRVDLSNYECPNCDRSEDLVTQRGNNMIFSTCIQTLLGTLQLWNPARHGAQGVELMLSASSPSDTKHRFNRCDMKDNYPFHYAEDLDLAGGIVDFHRTNKGGSIGLLHLNRFLPSSNKHINRFQGTPLCLQPQNGNLGRFTSQSKDLPAVPMIKGLVMRRQFPRDINVRTLSWLIGRSFVALEWFRFERTISLEPHVQLYFDRGMERRPIAMASVRQHLLPSLPKTLRQLSFTQWEIPANERRYVAKTLGTEISPHALAYLPQEMAKLSQRLEALCPPWQMDTASFLRSIVELNVSPMMVESSLKRLSLRCTLSTPERSRQEFETLIILAAKAALSLPQLKIIELWGICRAKEESCAYVFRYCYEDGRPRIVWRSSGAAMGARKRIIAEWSEVAQKQSHSALAYDVVPFGESSMKIFKSRGTCIYRHLLLKDLMFDPITQKILENEPYGWMLDEESDASQQGAPLDFLQNHQW</sequence>
<gene>
    <name evidence="2" type="ORF">TRIATDRAFT_53247</name>
</gene>
<proteinExistence type="predicted"/>
<evidence type="ECO:0000313" key="2">
    <source>
        <dbReference type="EMBL" id="EHK48779.1"/>
    </source>
</evidence>
<name>G9NLL7_HYPAI</name>
<keyword evidence="3" id="KW-1185">Reference proteome</keyword>
<reference evidence="2 3" key="1">
    <citation type="journal article" date="2011" name="Genome Biol.">
        <title>Comparative genome sequence analysis underscores mycoparasitism as the ancestral life style of Trichoderma.</title>
        <authorList>
            <person name="Kubicek C.P."/>
            <person name="Herrera-Estrella A."/>
            <person name="Seidl-Seiboth V."/>
            <person name="Martinez D.A."/>
            <person name="Druzhinina I.S."/>
            <person name="Thon M."/>
            <person name="Zeilinger S."/>
            <person name="Casas-Flores S."/>
            <person name="Horwitz B.A."/>
            <person name="Mukherjee P.K."/>
            <person name="Mukherjee M."/>
            <person name="Kredics L."/>
            <person name="Alcaraz L.D."/>
            <person name="Aerts A."/>
            <person name="Antal Z."/>
            <person name="Atanasova L."/>
            <person name="Cervantes-Badillo M.G."/>
            <person name="Challacombe J."/>
            <person name="Chertkov O."/>
            <person name="McCluskey K."/>
            <person name="Coulpier F."/>
            <person name="Deshpande N."/>
            <person name="von Doehren H."/>
            <person name="Ebbole D.J."/>
            <person name="Esquivel-Naranjo E.U."/>
            <person name="Fekete E."/>
            <person name="Flipphi M."/>
            <person name="Glaser F."/>
            <person name="Gomez-Rodriguez E.Y."/>
            <person name="Gruber S."/>
            <person name="Han C."/>
            <person name="Henrissat B."/>
            <person name="Hermosa R."/>
            <person name="Hernandez-Onate M."/>
            <person name="Karaffa L."/>
            <person name="Kosti I."/>
            <person name="Le Crom S."/>
            <person name="Lindquist E."/>
            <person name="Lucas S."/>
            <person name="Luebeck M."/>
            <person name="Luebeck P.S."/>
            <person name="Margeot A."/>
            <person name="Metz B."/>
            <person name="Misra M."/>
            <person name="Nevalainen H."/>
            <person name="Omann M."/>
            <person name="Packer N."/>
            <person name="Perrone G."/>
            <person name="Uresti-Rivera E.E."/>
            <person name="Salamov A."/>
            <person name="Schmoll M."/>
            <person name="Seiboth B."/>
            <person name="Shapiro H."/>
            <person name="Sukno S."/>
            <person name="Tamayo-Ramos J.A."/>
            <person name="Tisch D."/>
            <person name="Wiest A."/>
            <person name="Wilkinson H.H."/>
            <person name="Zhang M."/>
            <person name="Coutinho P.M."/>
            <person name="Kenerley C.M."/>
            <person name="Monte E."/>
            <person name="Baker S.E."/>
            <person name="Grigoriev I.V."/>
        </authorList>
    </citation>
    <scope>NUCLEOTIDE SEQUENCE [LARGE SCALE GENOMIC DNA]</scope>
    <source>
        <strain evidence="3">ATCC 20476 / IMI 206040</strain>
    </source>
</reference>
<dbReference type="InterPro" id="IPR046676">
    <property type="entry name" value="DUF6546"/>
</dbReference>
<dbReference type="Proteomes" id="UP000005426">
    <property type="component" value="Unassembled WGS sequence"/>
</dbReference>
<dbReference type="KEGG" id="tatv:25785124"/>
<dbReference type="HOGENOM" id="CLU_023464_0_0_1"/>
<dbReference type="eggNOG" id="ENOG502SM97">
    <property type="taxonomic scope" value="Eukaryota"/>
</dbReference>
<comment type="caution">
    <text evidence="2">The sequence shown here is derived from an EMBL/GenBank/DDBJ whole genome shotgun (WGS) entry which is preliminary data.</text>
</comment>
<protein>
    <recommendedName>
        <fullName evidence="1">DUF6546 domain-containing protein</fullName>
    </recommendedName>
</protein>
<dbReference type="Pfam" id="PF20183">
    <property type="entry name" value="DUF6546"/>
    <property type="match status" value="1"/>
</dbReference>
<dbReference type="STRING" id="452589.G9NLL7"/>
<dbReference type="EMBL" id="ABDG02000018">
    <property type="protein sequence ID" value="EHK48779.1"/>
    <property type="molecule type" value="Genomic_DNA"/>
</dbReference>
<evidence type="ECO:0000259" key="1">
    <source>
        <dbReference type="Pfam" id="PF20183"/>
    </source>
</evidence>
<dbReference type="OMA" id="YPFHYAE"/>
<evidence type="ECO:0000313" key="3">
    <source>
        <dbReference type="Proteomes" id="UP000005426"/>
    </source>
</evidence>
<dbReference type="GeneID" id="25785124"/>
<dbReference type="AlphaFoldDB" id="G9NLL7"/>